<evidence type="ECO:0000259" key="1">
    <source>
        <dbReference type="Pfam" id="PF01764"/>
    </source>
</evidence>
<dbReference type="CDD" id="cd00519">
    <property type="entry name" value="Lipase_3"/>
    <property type="match status" value="1"/>
</dbReference>
<dbReference type="STRING" id="334426.A0A0R3PZK7"/>
<dbReference type="Proteomes" id="UP000267027">
    <property type="component" value="Unassembled WGS sequence"/>
</dbReference>
<gene>
    <name evidence="2" type="ORF">ACOC_LOCUS12003</name>
</gene>
<dbReference type="EMBL" id="UYYA01004861">
    <property type="protein sequence ID" value="VDM63588.1"/>
    <property type="molecule type" value="Genomic_DNA"/>
</dbReference>
<name>A0A0R3PZK7_ANGCS</name>
<dbReference type="InterPro" id="IPR002921">
    <property type="entry name" value="Fungal_lipase-type"/>
</dbReference>
<dbReference type="WBParaSite" id="ACOC_0001200201-mRNA-1">
    <property type="protein sequence ID" value="ACOC_0001200201-mRNA-1"/>
    <property type="gene ID" value="ACOC_0001200201"/>
</dbReference>
<dbReference type="GO" id="GO:0006629">
    <property type="term" value="P:lipid metabolic process"/>
    <property type="evidence" value="ECO:0007669"/>
    <property type="project" value="InterPro"/>
</dbReference>
<reference evidence="2 3" key="2">
    <citation type="submission" date="2018-11" db="EMBL/GenBank/DDBJ databases">
        <authorList>
            <consortium name="Pathogen Informatics"/>
        </authorList>
    </citation>
    <scope>NUCLEOTIDE SEQUENCE [LARGE SCALE GENOMIC DNA]</scope>
    <source>
        <strain evidence="2 3">Costa Rica</strain>
    </source>
</reference>
<accession>A0A0R3PZK7</accession>
<evidence type="ECO:0000313" key="2">
    <source>
        <dbReference type="EMBL" id="VDM63588.1"/>
    </source>
</evidence>
<dbReference type="Pfam" id="PF01764">
    <property type="entry name" value="Lipase_3"/>
    <property type="match status" value="1"/>
</dbReference>
<evidence type="ECO:0000313" key="4">
    <source>
        <dbReference type="WBParaSite" id="ACOC_0001200201-mRNA-1"/>
    </source>
</evidence>
<dbReference type="InterPro" id="IPR029058">
    <property type="entry name" value="AB_hydrolase_fold"/>
</dbReference>
<dbReference type="AlphaFoldDB" id="A0A0R3PZK7"/>
<sequence length="245" mass="28219">MFPLSCEALRVKLKNIRLRRQLTVQCDCYQRDTCSGFTAVLHNEKAIVLSFRSTTRFMQLVEEIEKSVFVKIQSSWMFGVKVSKYFGDGFQKPWDDYIALNRMYPVYGIWVTRHSLGGSLASLTASYPIGSNSSMPNGMKLVTFGQPRTGNLQFSITHNSQLKYSFRVTHWRGVVPHIPLQRAVHCYHHNEEAFYKYNMAANSVIICSDMRCSDGLWLNSSIAEHKHYFGKQMDDYGESGWVLKE</sequence>
<feature type="domain" description="Fungal lipase-type" evidence="1">
    <location>
        <begin position="48"/>
        <end position="181"/>
    </location>
</feature>
<dbReference type="Gene3D" id="3.40.50.1820">
    <property type="entry name" value="alpha/beta hydrolase"/>
    <property type="match status" value="1"/>
</dbReference>
<dbReference type="PANTHER" id="PTHR45908:SF23">
    <property type="entry name" value="FUNGAL LIPASE-LIKE DOMAIN-CONTAINING PROTEIN"/>
    <property type="match status" value="1"/>
</dbReference>
<keyword evidence="3" id="KW-1185">Reference proteome</keyword>
<dbReference type="SUPFAM" id="SSF53474">
    <property type="entry name" value="alpha/beta-Hydrolases"/>
    <property type="match status" value="1"/>
</dbReference>
<organism evidence="4">
    <name type="scientific">Angiostrongylus costaricensis</name>
    <name type="common">Nematode worm</name>
    <dbReference type="NCBI Taxonomy" id="334426"/>
    <lineage>
        <taxon>Eukaryota</taxon>
        <taxon>Metazoa</taxon>
        <taxon>Ecdysozoa</taxon>
        <taxon>Nematoda</taxon>
        <taxon>Chromadorea</taxon>
        <taxon>Rhabditida</taxon>
        <taxon>Rhabditina</taxon>
        <taxon>Rhabditomorpha</taxon>
        <taxon>Strongyloidea</taxon>
        <taxon>Metastrongylidae</taxon>
        <taxon>Angiostrongylus</taxon>
    </lineage>
</organism>
<dbReference type="PANTHER" id="PTHR45908">
    <property type="entry name" value="PROTEIN CBG11750-RELATED"/>
    <property type="match status" value="1"/>
</dbReference>
<dbReference type="OrthoDB" id="5866690at2759"/>
<protein>
    <submittedName>
        <fullName evidence="4">Lipase_3 domain-containing protein</fullName>
    </submittedName>
</protein>
<proteinExistence type="predicted"/>
<reference evidence="4" key="1">
    <citation type="submission" date="2017-02" db="UniProtKB">
        <authorList>
            <consortium name="WormBaseParasite"/>
        </authorList>
    </citation>
    <scope>IDENTIFICATION</scope>
</reference>
<evidence type="ECO:0000313" key="3">
    <source>
        <dbReference type="Proteomes" id="UP000267027"/>
    </source>
</evidence>